<reference evidence="1" key="1">
    <citation type="journal article" date="2021" name="bioRxiv">
        <title>Whole Genome Assembly and Annotation of Northern Wild Rice, Zizania palustris L., Supports a Whole Genome Duplication in the Zizania Genus.</title>
        <authorList>
            <person name="Haas M."/>
            <person name="Kono T."/>
            <person name="Macchietto M."/>
            <person name="Millas R."/>
            <person name="McGilp L."/>
            <person name="Shao M."/>
            <person name="Duquette J."/>
            <person name="Hirsch C.N."/>
            <person name="Kimball J."/>
        </authorList>
    </citation>
    <scope>NUCLEOTIDE SEQUENCE</scope>
    <source>
        <tissue evidence="1">Fresh leaf tissue</tissue>
    </source>
</reference>
<sequence>MAAPGSSSIASEGCARGTLFLPSCLSWPRTSSNTSLTRPPVWGSSMAPLITLITWISRLPSMLMIPLSFFRLTSVTFSSSGASCIPSPSPLVFRLTSLNPPSSLSTYPCTVRNSLLPPLVVRWAPSLFSILAFPWGPQA</sequence>
<gene>
    <name evidence="1" type="ORF">GUJ93_ZPchr0013g36473</name>
</gene>
<dbReference type="AlphaFoldDB" id="A0A8J5WY04"/>
<keyword evidence="2" id="KW-1185">Reference proteome</keyword>
<dbReference type="Proteomes" id="UP000729402">
    <property type="component" value="Unassembled WGS sequence"/>
</dbReference>
<organism evidence="1 2">
    <name type="scientific">Zizania palustris</name>
    <name type="common">Northern wild rice</name>
    <dbReference type="NCBI Taxonomy" id="103762"/>
    <lineage>
        <taxon>Eukaryota</taxon>
        <taxon>Viridiplantae</taxon>
        <taxon>Streptophyta</taxon>
        <taxon>Embryophyta</taxon>
        <taxon>Tracheophyta</taxon>
        <taxon>Spermatophyta</taxon>
        <taxon>Magnoliopsida</taxon>
        <taxon>Liliopsida</taxon>
        <taxon>Poales</taxon>
        <taxon>Poaceae</taxon>
        <taxon>BOP clade</taxon>
        <taxon>Oryzoideae</taxon>
        <taxon>Oryzeae</taxon>
        <taxon>Zizaniinae</taxon>
        <taxon>Zizania</taxon>
    </lineage>
</organism>
<proteinExistence type="predicted"/>
<reference evidence="1" key="2">
    <citation type="submission" date="2021-02" db="EMBL/GenBank/DDBJ databases">
        <authorList>
            <person name="Kimball J.A."/>
            <person name="Haas M.W."/>
            <person name="Macchietto M."/>
            <person name="Kono T."/>
            <person name="Duquette J."/>
            <person name="Shao M."/>
        </authorList>
    </citation>
    <scope>NUCLEOTIDE SEQUENCE</scope>
    <source>
        <tissue evidence="1">Fresh leaf tissue</tissue>
    </source>
</reference>
<accession>A0A8J5WY04</accession>
<name>A0A8J5WY04_ZIZPA</name>
<dbReference type="EMBL" id="JAAALK010000079">
    <property type="protein sequence ID" value="KAG8097554.1"/>
    <property type="molecule type" value="Genomic_DNA"/>
</dbReference>
<evidence type="ECO:0000313" key="1">
    <source>
        <dbReference type="EMBL" id="KAG8097554.1"/>
    </source>
</evidence>
<comment type="caution">
    <text evidence="1">The sequence shown here is derived from an EMBL/GenBank/DDBJ whole genome shotgun (WGS) entry which is preliminary data.</text>
</comment>
<protein>
    <submittedName>
        <fullName evidence="1">Uncharacterized protein</fullName>
    </submittedName>
</protein>
<evidence type="ECO:0000313" key="2">
    <source>
        <dbReference type="Proteomes" id="UP000729402"/>
    </source>
</evidence>